<protein>
    <submittedName>
        <fullName evidence="2">Uncharacterized protein</fullName>
    </submittedName>
</protein>
<evidence type="ECO:0000256" key="1">
    <source>
        <dbReference type="SAM" id="MobiDB-lite"/>
    </source>
</evidence>
<proteinExistence type="predicted"/>
<feature type="region of interest" description="Disordered" evidence="1">
    <location>
        <begin position="19"/>
        <end position="40"/>
    </location>
</feature>
<accession>A0A242JYA8</accession>
<dbReference type="EMBL" id="NGMO01000003">
    <property type="protein sequence ID" value="OTP10109.1"/>
    <property type="molecule type" value="Genomic_DNA"/>
</dbReference>
<comment type="caution">
    <text evidence="2">The sequence shown here is derived from an EMBL/GenBank/DDBJ whole genome shotgun (WGS) entry which is preliminary data.</text>
</comment>
<name>A0A242JYA8_9ENTE</name>
<dbReference type="AlphaFoldDB" id="A0A242JYA8"/>
<evidence type="ECO:0000313" key="2">
    <source>
        <dbReference type="EMBL" id="OTP10109.1"/>
    </source>
</evidence>
<dbReference type="Proteomes" id="UP000194933">
    <property type="component" value="Unassembled WGS sequence"/>
</dbReference>
<sequence>MPIKSRIYNAHLQNLANAGSIRARKGHPAHDDKDVPNDYGQSLIDEAQADERDMLKAGKVKEAAILHEAIQKAKADFRFV</sequence>
<dbReference type="STRING" id="1987383.A5844_001807"/>
<gene>
    <name evidence="2" type="ORF">A5844_001807</name>
</gene>
<dbReference type="RefSeq" id="WP_086284886.1">
    <property type="nucleotide sequence ID" value="NZ_NGMO01000003.1"/>
</dbReference>
<reference evidence="2 3" key="1">
    <citation type="submission" date="2017-05" db="EMBL/GenBank/DDBJ databases">
        <title>The Genome Sequence of Enterococcus sp. 10A9_DIV0425.</title>
        <authorList>
            <consortium name="The Broad Institute Genomics Platform"/>
            <consortium name="The Broad Institute Genomic Center for Infectious Diseases"/>
            <person name="Earl A."/>
            <person name="Manson A."/>
            <person name="Schwartman J."/>
            <person name="Gilmore M."/>
            <person name="Abouelleil A."/>
            <person name="Cao P."/>
            <person name="Chapman S."/>
            <person name="Cusick C."/>
            <person name="Shea T."/>
            <person name="Young S."/>
            <person name="Neafsey D."/>
            <person name="Nusbaum C."/>
            <person name="Birren B."/>
        </authorList>
    </citation>
    <scope>NUCLEOTIDE SEQUENCE [LARGE SCALE GENOMIC DNA]</scope>
    <source>
        <strain evidence="2 3">10A9_DIV0425</strain>
    </source>
</reference>
<evidence type="ECO:0000313" key="3">
    <source>
        <dbReference type="Proteomes" id="UP000194933"/>
    </source>
</evidence>
<organism evidence="2 3">
    <name type="scientific">Candidatus Enterococcus wittei</name>
    <dbReference type="NCBI Taxonomy" id="1987383"/>
    <lineage>
        <taxon>Bacteria</taxon>
        <taxon>Bacillati</taxon>
        <taxon>Bacillota</taxon>
        <taxon>Bacilli</taxon>
        <taxon>Lactobacillales</taxon>
        <taxon>Enterococcaceae</taxon>
        <taxon>Enterococcus</taxon>
    </lineage>
</organism>
<keyword evidence="3" id="KW-1185">Reference proteome</keyword>